<dbReference type="RefSeq" id="WP_179911506.1">
    <property type="nucleotide sequence ID" value="NZ_CP058910.1"/>
</dbReference>
<sequence length="193" mass="20506">MLRYVGLLLLVPLLDSLFLVFVATQIGAPLTILLVVLTALLGLLLVRAESRHTIRKIQRKLAAGELPTNELLDGAFLLVAGALTLTPGLVTDAIGILLLVPFTRAPVRWFVREKILVPYMDNKSGGFATGNVYIGGFPFGGDGGPNVGGQGPDGRGQGPGPAGPSDGDAYDLDEDAYDIDFEDGDRDDRRGFD</sequence>
<feature type="compositionally biased region" description="Gly residues" evidence="1">
    <location>
        <begin position="143"/>
        <end position="160"/>
    </location>
</feature>
<organism evidence="3 4">
    <name type="scientific">Halosimplex rubrum</name>
    <dbReference type="NCBI Taxonomy" id="869889"/>
    <lineage>
        <taxon>Archaea</taxon>
        <taxon>Methanobacteriati</taxon>
        <taxon>Methanobacteriota</taxon>
        <taxon>Stenosarchaea group</taxon>
        <taxon>Halobacteria</taxon>
        <taxon>Halobacteriales</taxon>
        <taxon>Haloarculaceae</taxon>
        <taxon>Halosimplex</taxon>
    </lineage>
</organism>
<evidence type="ECO:0000313" key="4">
    <source>
        <dbReference type="Proteomes" id="UP000509667"/>
    </source>
</evidence>
<dbReference type="PANTHER" id="PTHR35335">
    <property type="entry name" value="UPF0716 PROTEIN FXSA"/>
    <property type="match status" value="1"/>
</dbReference>
<evidence type="ECO:0000313" key="3">
    <source>
        <dbReference type="EMBL" id="QLH77581.1"/>
    </source>
</evidence>
<reference evidence="3 4" key="1">
    <citation type="submission" date="2020-07" db="EMBL/GenBank/DDBJ databases">
        <title>Halosimplex pelagicum sp. nov. and Halosimplex rubrum sp. nov., isolated from salted brown alga Laminaria, and emended description of the genus Halosimplex.</title>
        <authorList>
            <person name="Cui H."/>
        </authorList>
    </citation>
    <scope>NUCLEOTIDE SEQUENCE [LARGE SCALE GENOMIC DNA]</scope>
    <source>
        <strain evidence="3 4">R27</strain>
    </source>
</reference>
<protein>
    <submittedName>
        <fullName evidence="3">Membrane protein FxsA</fullName>
    </submittedName>
</protein>
<dbReference type="InterPro" id="IPR007313">
    <property type="entry name" value="FxsA"/>
</dbReference>
<keyword evidence="4" id="KW-1185">Reference proteome</keyword>
<dbReference type="Proteomes" id="UP000509667">
    <property type="component" value="Chromosome"/>
</dbReference>
<dbReference type="PANTHER" id="PTHR35335:SF1">
    <property type="entry name" value="UPF0716 PROTEIN FXSA"/>
    <property type="match status" value="1"/>
</dbReference>
<dbReference type="EMBL" id="CP058910">
    <property type="protein sequence ID" value="QLH77581.1"/>
    <property type="molecule type" value="Genomic_DNA"/>
</dbReference>
<dbReference type="KEGG" id="hrr:HZS55_09855"/>
<dbReference type="GeneID" id="56078168"/>
<feature type="transmembrane region" description="Helical" evidence="2">
    <location>
        <begin position="26"/>
        <end position="46"/>
    </location>
</feature>
<dbReference type="OrthoDB" id="136483at2157"/>
<feature type="region of interest" description="Disordered" evidence="1">
    <location>
        <begin position="143"/>
        <end position="193"/>
    </location>
</feature>
<keyword evidence="2" id="KW-0472">Membrane</keyword>
<keyword evidence="2" id="KW-1133">Transmembrane helix</keyword>
<accession>A0A7D5P2N9</accession>
<evidence type="ECO:0000256" key="2">
    <source>
        <dbReference type="SAM" id="Phobius"/>
    </source>
</evidence>
<dbReference type="NCBIfam" id="NF008528">
    <property type="entry name" value="PRK11463.1-2"/>
    <property type="match status" value="1"/>
</dbReference>
<keyword evidence="2" id="KW-0812">Transmembrane</keyword>
<dbReference type="AlphaFoldDB" id="A0A7D5P2N9"/>
<gene>
    <name evidence="3" type="primary">fxsA</name>
    <name evidence="3" type="ORF">HZS55_09855</name>
</gene>
<dbReference type="Pfam" id="PF04186">
    <property type="entry name" value="FxsA"/>
    <property type="match status" value="1"/>
</dbReference>
<dbReference type="GO" id="GO:0016020">
    <property type="term" value="C:membrane"/>
    <property type="evidence" value="ECO:0007669"/>
    <property type="project" value="InterPro"/>
</dbReference>
<feature type="compositionally biased region" description="Acidic residues" evidence="1">
    <location>
        <begin position="168"/>
        <end position="185"/>
    </location>
</feature>
<proteinExistence type="predicted"/>
<name>A0A7D5P2N9_9EURY</name>
<evidence type="ECO:0000256" key="1">
    <source>
        <dbReference type="SAM" id="MobiDB-lite"/>
    </source>
</evidence>